<dbReference type="InterPro" id="IPR052017">
    <property type="entry name" value="TSUP"/>
</dbReference>
<dbReference type="OrthoDB" id="554695at2"/>
<dbReference type="AlphaFoldDB" id="A0A2S0UHL3"/>
<evidence type="ECO:0000256" key="1">
    <source>
        <dbReference type="ARBA" id="ARBA00004651"/>
    </source>
</evidence>
<gene>
    <name evidence="9" type="ORF">HYN69_01190</name>
</gene>
<keyword evidence="6 8" id="KW-1133">Transmembrane helix</keyword>
<comment type="subcellular location">
    <subcellularLocation>
        <location evidence="1 8">Cell membrane</location>
        <topology evidence="1 8">Multi-pass membrane protein</topology>
    </subcellularLocation>
</comment>
<dbReference type="Proteomes" id="UP000244496">
    <property type="component" value="Chromosome"/>
</dbReference>
<reference evidence="9 10" key="1">
    <citation type="submission" date="2018-04" db="EMBL/GenBank/DDBJ databases">
        <title>Genome sequencing of Gemmobacter.</title>
        <authorList>
            <person name="Yi H."/>
            <person name="Baek M.-G."/>
        </authorList>
    </citation>
    <scope>NUCLEOTIDE SEQUENCE [LARGE SCALE GENOMIC DNA]</scope>
    <source>
        <strain evidence="9 10">HYN0069</strain>
    </source>
</reference>
<dbReference type="Pfam" id="PF01925">
    <property type="entry name" value="TauE"/>
    <property type="match status" value="1"/>
</dbReference>
<proteinExistence type="inferred from homology"/>
<feature type="transmembrane region" description="Helical" evidence="8">
    <location>
        <begin position="6"/>
        <end position="26"/>
    </location>
</feature>
<evidence type="ECO:0000256" key="8">
    <source>
        <dbReference type="RuleBase" id="RU363041"/>
    </source>
</evidence>
<evidence type="ECO:0000256" key="2">
    <source>
        <dbReference type="ARBA" id="ARBA00009142"/>
    </source>
</evidence>
<organism evidence="9 10">
    <name type="scientific">Paragemmobacter aquarius</name>
    <dbReference type="NCBI Taxonomy" id="2169400"/>
    <lineage>
        <taxon>Bacteria</taxon>
        <taxon>Pseudomonadati</taxon>
        <taxon>Pseudomonadota</taxon>
        <taxon>Alphaproteobacteria</taxon>
        <taxon>Rhodobacterales</taxon>
        <taxon>Paracoccaceae</taxon>
        <taxon>Paragemmobacter</taxon>
    </lineage>
</organism>
<comment type="similarity">
    <text evidence="2 8">Belongs to the 4-toluene sulfonate uptake permease (TSUP) (TC 2.A.102) family.</text>
</comment>
<keyword evidence="5 8" id="KW-0812">Transmembrane</keyword>
<keyword evidence="3" id="KW-0813">Transport</keyword>
<dbReference type="GO" id="GO:0005886">
    <property type="term" value="C:plasma membrane"/>
    <property type="evidence" value="ECO:0007669"/>
    <property type="project" value="UniProtKB-SubCell"/>
</dbReference>
<dbReference type="EMBL" id="CP028918">
    <property type="protein sequence ID" value="AWB47303.1"/>
    <property type="molecule type" value="Genomic_DNA"/>
</dbReference>
<accession>A0A2S0UHL3</accession>
<feature type="transmembrane region" description="Helical" evidence="8">
    <location>
        <begin position="190"/>
        <end position="219"/>
    </location>
</feature>
<dbReference type="RefSeq" id="WP_108434132.1">
    <property type="nucleotide sequence ID" value="NZ_CP028918.1"/>
</dbReference>
<keyword evidence="7 8" id="KW-0472">Membrane</keyword>
<evidence type="ECO:0000256" key="6">
    <source>
        <dbReference type="ARBA" id="ARBA00022989"/>
    </source>
</evidence>
<protein>
    <recommendedName>
        <fullName evidence="8">Probable membrane transporter protein</fullName>
    </recommendedName>
</protein>
<evidence type="ECO:0000313" key="10">
    <source>
        <dbReference type="Proteomes" id="UP000244496"/>
    </source>
</evidence>
<name>A0A2S0UHL3_9RHOB</name>
<evidence type="ECO:0000256" key="7">
    <source>
        <dbReference type="ARBA" id="ARBA00023136"/>
    </source>
</evidence>
<dbReference type="InterPro" id="IPR002781">
    <property type="entry name" value="TM_pro_TauE-like"/>
</dbReference>
<feature type="transmembrane region" description="Helical" evidence="8">
    <location>
        <begin position="160"/>
        <end position="178"/>
    </location>
</feature>
<feature type="transmembrane region" description="Helical" evidence="8">
    <location>
        <begin position="231"/>
        <end position="249"/>
    </location>
</feature>
<dbReference type="PANTHER" id="PTHR30269">
    <property type="entry name" value="TRANSMEMBRANE PROTEIN YFCA"/>
    <property type="match status" value="1"/>
</dbReference>
<evidence type="ECO:0000313" key="9">
    <source>
        <dbReference type="EMBL" id="AWB47303.1"/>
    </source>
</evidence>
<sequence>MFEVLPHIVVLLVVAAFVAGFVDSIAGGGGLISVPALLLAGASPIEALATNKLQGTFGAATATVAYARAGHVRLRDQAGMAAVSALFGGIGALAAHLIPVEVLRVVMPVVLVAVAAFFALKPGLSDADKVERIKPAVFAVTAVPLIAAYDGFFGPGTGSFFMLGFVMLAGYGVLKATAHTKLLNFSSNIGSLAVFVFSGATWWFVGFAMAFAQIAGAAIGSRLAMRAGARLIKPLLVVTSTGMALRLLWQVWAG</sequence>
<evidence type="ECO:0000256" key="4">
    <source>
        <dbReference type="ARBA" id="ARBA00022475"/>
    </source>
</evidence>
<feature type="transmembrane region" description="Helical" evidence="8">
    <location>
        <begin position="78"/>
        <end position="99"/>
    </location>
</feature>
<feature type="transmembrane region" description="Helical" evidence="8">
    <location>
        <begin position="105"/>
        <end position="124"/>
    </location>
</feature>
<evidence type="ECO:0000256" key="5">
    <source>
        <dbReference type="ARBA" id="ARBA00022692"/>
    </source>
</evidence>
<keyword evidence="4 8" id="KW-1003">Cell membrane</keyword>
<dbReference type="KEGG" id="geh:HYN69_01190"/>
<evidence type="ECO:0000256" key="3">
    <source>
        <dbReference type="ARBA" id="ARBA00022448"/>
    </source>
</evidence>
<dbReference type="PANTHER" id="PTHR30269:SF0">
    <property type="entry name" value="MEMBRANE TRANSPORTER PROTEIN YFCA-RELATED"/>
    <property type="match status" value="1"/>
</dbReference>
<keyword evidence="10" id="KW-1185">Reference proteome</keyword>